<keyword evidence="3" id="KW-1185">Reference proteome</keyword>
<feature type="region of interest" description="Disordered" evidence="1">
    <location>
        <begin position="14"/>
        <end position="44"/>
    </location>
</feature>
<evidence type="ECO:0000313" key="2">
    <source>
        <dbReference type="EMBL" id="CAI8055196.1"/>
    </source>
</evidence>
<proteinExistence type="predicted"/>
<evidence type="ECO:0000313" key="3">
    <source>
        <dbReference type="Proteomes" id="UP001174909"/>
    </source>
</evidence>
<comment type="caution">
    <text evidence="2">The sequence shown here is derived from an EMBL/GenBank/DDBJ whole genome shotgun (WGS) entry which is preliminary data.</text>
</comment>
<dbReference type="Proteomes" id="UP001174909">
    <property type="component" value="Unassembled WGS sequence"/>
</dbReference>
<dbReference type="EMBL" id="CASHTH010004259">
    <property type="protein sequence ID" value="CAI8055196.1"/>
    <property type="molecule type" value="Genomic_DNA"/>
</dbReference>
<reference evidence="2" key="1">
    <citation type="submission" date="2023-03" db="EMBL/GenBank/DDBJ databases">
        <authorList>
            <person name="Steffen K."/>
            <person name="Cardenas P."/>
        </authorList>
    </citation>
    <scope>NUCLEOTIDE SEQUENCE</scope>
</reference>
<gene>
    <name evidence="2" type="ORF">GBAR_LOCUS30138</name>
</gene>
<dbReference type="AlphaFoldDB" id="A0AA35XJV2"/>
<sequence>MPGSSLTLFFIETGDRGGAGRTHPHQQTVKDEGGTRGHPTLNNAHQVGGVCGGERVNQSGAVGCLGRVAMANKHPLSEKALG</sequence>
<accession>A0AA35XJV2</accession>
<protein>
    <submittedName>
        <fullName evidence="2">Uncharacterized protein</fullName>
    </submittedName>
</protein>
<name>A0AA35XJV2_GEOBA</name>
<organism evidence="2 3">
    <name type="scientific">Geodia barretti</name>
    <name type="common">Barrett's horny sponge</name>
    <dbReference type="NCBI Taxonomy" id="519541"/>
    <lineage>
        <taxon>Eukaryota</taxon>
        <taxon>Metazoa</taxon>
        <taxon>Porifera</taxon>
        <taxon>Demospongiae</taxon>
        <taxon>Heteroscleromorpha</taxon>
        <taxon>Tetractinellida</taxon>
        <taxon>Astrophorina</taxon>
        <taxon>Geodiidae</taxon>
        <taxon>Geodia</taxon>
    </lineage>
</organism>
<evidence type="ECO:0000256" key="1">
    <source>
        <dbReference type="SAM" id="MobiDB-lite"/>
    </source>
</evidence>